<feature type="transmembrane region" description="Helical" evidence="1">
    <location>
        <begin position="96"/>
        <end position="113"/>
    </location>
</feature>
<gene>
    <name evidence="2" type="ORF">CHO01_17130</name>
    <name evidence="3" type="ORF">HNR08_003295</name>
</gene>
<evidence type="ECO:0000313" key="5">
    <source>
        <dbReference type="Proteomes" id="UP000564629"/>
    </source>
</evidence>
<evidence type="ECO:0000313" key="4">
    <source>
        <dbReference type="Proteomes" id="UP000321723"/>
    </source>
</evidence>
<keyword evidence="1" id="KW-1133">Transmembrane helix</keyword>
<accession>A0A511FE43</accession>
<evidence type="ECO:0000313" key="2">
    <source>
        <dbReference type="EMBL" id="GEL46597.1"/>
    </source>
</evidence>
<feature type="transmembrane region" description="Helical" evidence="1">
    <location>
        <begin position="29"/>
        <end position="53"/>
    </location>
</feature>
<dbReference type="AlphaFoldDB" id="A0A511FE43"/>
<sequence>MTRTEQTVTATVRSGATLSPRRALLVSTLHWFGVLSTGGVPLVQFALALGYVYSPTPAVLDAIGAEPLITLQVLAGLYVLAQVIAVAIVVVLRVQFVIAFAVPPFVLALGWVGLNNPPIAIALIAVGWVGLAAKSVSCRLNGGVPLGVVEVHCAVPAAESYQEGPADRLERLHDRAPVGPPVAGTTSLKR</sequence>
<evidence type="ECO:0000256" key="1">
    <source>
        <dbReference type="SAM" id="Phobius"/>
    </source>
</evidence>
<dbReference type="EMBL" id="JACHDN010000001">
    <property type="protein sequence ID" value="MBB5474559.1"/>
    <property type="molecule type" value="Genomic_DNA"/>
</dbReference>
<keyword evidence="1" id="KW-0812">Transmembrane</keyword>
<reference evidence="2 4" key="1">
    <citation type="submission" date="2019-07" db="EMBL/GenBank/DDBJ databases">
        <title>Whole genome shotgun sequence of Cellulomonas hominis NBRC 16055.</title>
        <authorList>
            <person name="Hosoyama A."/>
            <person name="Uohara A."/>
            <person name="Ohji S."/>
            <person name="Ichikawa N."/>
        </authorList>
    </citation>
    <scope>NUCLEOTIDE SEQUENCE [LARGE SCALE GENOMIC DNA]</scope>
    <source>
        <strain evidence="2 4">NBRC 16055</strain>
    </source>
</reference>
<keyword evidence="1" id="KW-0472">Membrane</keyword>
<dbReference type="Proteomes" id="UP000321723">
    <property type="component" value="Unassembled WGS sequence"/>
</dbReference>
<keyword evidence="4" id="KW-1185">Reference proteome</keyword>
<dbReference type="Proteomes" id="UP000564629">
    <property type="component" value="Unassembled WGS sequence"/>
</dbReference>
<comment type="caution">
    <text evidence="2">The sequence shown here is derived from an EMBL/GenBank/DDBJ whole genome shotgun (WGS) entry which is preliminary data.</text>
</comment>
<name>A0A511FE43_9CELL</name>
<dbReference type="EMBL" id="BJVQ01000019">
    <property type="protein sequence ID" value="GEL46597.1"/>
    <property type="molecule type" value="Genomic_DNA"/>
</dbReference>
<organism evidence="2 4">
    <name type="scientific">Cellulomonas hominis</name>
    <dbReference type="NCBI Taxonomy" id="156981"/>
    <lineage>
        <taxon>Bacteria</taxon>
        <taxon>Bacillati</taxon>
        <taxon>Actinomycetota</taxon>
        <taxon>Actinomycetes</taxon>
        <taxon>Micrococcales</taxon>
        <taxon>Cellulomonadaceae</taxon>
        <taxon>Cellulomonas</taxon>
    </lineage>
</organism>
<proteinExistence type="predicted"/>
<feature type="transmembrane region" description="Helical" evidence="1">
    <location>
        <begin position="73"/>
        <end position="91"/>
    </location>
</feature>
<reference evidence="3 5" key="2">
    <citation type="submission" date="2020-08" db="EMBL/GenBank/DDBJ databases">
        <title>Sequencing the genomes of 1000 actinobacteria strains.</title>
        <authorList>
            <person name="Klenk H.-P."/>
        </authorList>
    </citation>
    <scope>NUCLEOTIDE SEQUENCE [LARGE SCALE GENOMIC DNA]</scope>
    <source>
        <strain evidence="3 5">DSM 9581</strain>
    </source>
</reference>
<evidence type="ECO:0000313" key="3">
    <source>
        <dbReference type="EMBL" id="MBB5474559.1"/>
    </source>
</evidence>
<dbReference type="RefSeq" id="WP_146836554.1">
    <property type="nucleotide sequence ID" value="NZ_BJVQ01000019.1"/>
</dbReference>
<protein>
    <submittedName>
        <fullName evidence="2">Uncharacterized protein</fullName>
    </submittedName>
</protein>
<feature type="transmembrane region" description="Helical" evidence="1">
    <location>
        <begin position="119"/>
        <end position="136"/>
    </location>
</feature>